<gene>
    <name evidence="1" type="ORF">F2Q70_00041229</name>
</gene>
<dbReference type="EMBL" id="QGKY02000190">
    <property type="protein sequence ID" value="KAF2590898.1"/>
    <property type="molecule type" value="Genomic_DNA"/>
</dbReference>
<proteinExistence type="predicted"/>
<reference evidence="1" key="1">
    <citation type="submission" date="2019-12" db="EMBL/GenBank/DDBJ databases">
        <title>Genome sequencing and annotation of Brassica cretica.</title>
        <authorList>
            <person name="Studholme D.J."/>
            <person name="Sarris P.F."/>
        </authorList>
    </citation>
    <scope>NUCLEOTIDE SEQUENCE</scope>
    <source>
        <strain evidence="1">PFS-102/07</strain>
        <tissue evidence="1">Leaf</tissue>
    </source>
</reference>
<comment type="caution">
    <text evidence="1">The sequence shown here is derived from an EMBL/GenBank/DDBJ whole genome shotgun (WGS) entry which is preliminary data.</text>
</comment>
<dbReference type="AlphaFoldDB" id="A0A8S9KBG9"/>
<sequence length="71" mass="7920">MVSKPLGVRMPPGGRGIICCACFTNWWDSSSYQHSKLVKIKPPAFTHFLCYMLCSSHGRDSSDKVSANDRI</sequence>
<protein>
    <submittedName>
        <fullName evidence="1">Uncharacterized protein</fullName>
    </submittedName>
</protein>
<name>A0A8S9KBG9_BRACR</name>
<organism evidence="1">
    <name type="scientific">Brassica cretica</name>
    <name type="common">Mustard</name>
    <dbReference type="NCBI Taxonomy" id="69181"/>
    <lineage>
        <taxon>Eukaryota</taxon>
        <taxon>Viridiplantae</taxon>
        <taxon>Streptophyta</taxon>
        <taxon>Embryophyta</taxon>
        <taxon>Tracheophyta</taxon>
        <taxon>Spermatophyta</taxon>
        <taxon>Magnoliopsida</taxon>
        <taxon>eudicotyledons</taxon>
        <taxon>Gunneridae</taxon>
        <taxon>Pentapetalae</taxon>
        <taxon>rosids</taxon>
        <taxon>malvids</taxon>
        <taxon>Brassicales</taxon>
        <taxon>Brassicaceae</taxon>
        <taxon>Brassiceae</taxon>
        <taxon>Brassica</taxon>
    </lineage>
</organism>
<evidence type="ECO:0000313" key="1">
    <source>
        <dbReference type="EMBL" id="KAF2590898.1"/>
    </source>
</evidence>
<accession>A0A8S9KBG9</accession>